<keyword evidence="3" id="KW-1185">Reference proteome</keyword>
<feature type="region of interest" description="Disordered" evidence="1">
    <location>
        <begin position="335"/>
        <end position="354"/>
    </location>
</feature>
<evidence type="ECO:0000313" key="3">
    <source>
        <dbReference type="Proteomes" id="UP001383192"/>
    </source>
</evidence>
<reference evidence="2 3" key="1">
    <citation type="submission" date="2024-01" db="EMBL/GenBank/DDBJ databases">
        <title>A draft genome for a cacao thread blight-causing isolate of Paramarasmius palmivorus.</title>
        <authorList>
            <person name="Baruah I.K."/>
            <person name="Bukari Y."/>
            <person name="Amoako-Attah I."/>
            <person name="Meinhardt L.W."/>
            <person name="Bailey B.A."/>
            <person name="Cohen S.P."/>
        </authorList>
    </citation>
    <scope>NUCLEOTIDE SEQUENCE [LARGE SCALE GENOMIC DNA]</scope>
    <source>
        <strain evidence="2 3">GH-12</strain>
    </source>
</reference>
<evidence type="ECO:0000313" key="2">
    <source>
        <dbReference type="EMBL" id="KAK7024372.1"/>
    </source>
</evidence>
<feature type="compositionally biased region" description="Basic and acidic residues" evidence="1">
    <location>
        <begin position="275"/>
        <end position="290"/>
    </location>
</feature>
<evidence type="ECO:0000256" key="1">
    <source>
        <dbReference type="SAM" id="MobiDB-lite"/>
    </source>
</evidence>
<organism evidence="2 3">
    <name type="scientific">Paramarasmius palmivorus</name>
    <dbReference type="NCBI Taxonomy" id="297713"/>
    <lineage>
        <taxon>Eukaryota</taxon>
        <taxon>Fungi</taxon>
        <taxon>Dikarya</taxon>
        <taxon>Basidiomycota</taxon>
        <taxon>Agaricomycotina</taxon>
        <taxon>Agaricomycetes</taxon>
        <taxon>Agaricomycetidae</taxon>
        <taxon>Agaricales</taxon>
        <taxon>Marasmiineae</taxon>
        <taxon>Marasmiaceae</taxon>
        <taxon>Paramarasmius</taxon>
    </lineage>
</organism>
<feature type="region of interest" description="Disordered" evidence="1">
    <location>
        <begin position="1"/>
        <end position="35"/>
    </location>
</feature>
<proteinExistence type="predicted"/>
<feature type="compositionally biased region" description="Pro residues" evidence="1">
    <location>
        <begin position="1"/>
        <end position="14"/>
    </location>
</feature>
<dbReference type="AlphaFoldDB" id="A0AAW0BF93"/>
<feature type="region of interest" description="Disordered" evidence="1">
    <location>
        <begin position="601"/>
        <end position="696"/>
    </location>
</feature>
<gene>
    <name evidence="2" type="ORF">VNI00_016313</name>
</gene>
<feature type="region of interest" description="Disordered" evidence="1">
    <location>
        <begin position="253"/>
        <end position="318"/>
    </location>
</feature>
<accession>A0AAW0BF93</accession>
<feature type="compositionally biased region" description="Polar residues" evidence="1">
    <location>
        <begin position="686"/>
        <end position="696"/>
    </location>
</feature>
<protein>
    <recommendedName>
        <fullName evidence="4">Zn(2)-C6 fungal-type domain-containing protein</fullName>
    </recommendedName>
</protein>
<comment type="caution">
    <text evidence="2">The sequence shown here is derived from an EMBL/GenBank/DDBJ whole genome shotgun (WGS) entry which is preliminary data.</text>
</comment>
<dbReference type="EMBL" id="JAYKXP010000125">
    <property type="protein sequence ID" value="KAK7024372.1"/>
    <property type="molecule type" value="Genomic_DNA"/>
</dbReference>
<feature type="compositionally biased region" description="Pro residues" evidence="1">
    <location>
        <begin position="162"/>
        <end position="173"/>
    </location>
</feature>
<sequence>MPEPVRNPFAPPKPVASKPKRARPPQPPPLPDYSPEEIYERQLGMYERGRALIKAFRVYYNSAFDRKAEVFPSPEAVAALFVAQKDNIREYHRLCNDDTRGFEIPKAYHGVILQIYRLAHMAVQAKVIKAKATASWLPPEEEVEDLIAKYEDFDFRFPLPPPVAPLPKTPPPVASSSRVPKRKGYKSNLDNSDSDVKSFKRQKTDQDEDSSSDGSDQSEDPDERNAQTYGGQWYEAYAGENAHIAAEAKKALSLAGPSQPKRTPRADATVTVRVPKKEVAPSKPKGKEKATSAPRPRGKDKAKESERAPVPDMREPRLPPAFTRVSERVIGGTSISKSGERTAYQPPAPLHNDEDDGFINDELSTAGGHVYLQGNVQLTYDSVVEASTIAPEPNFYTQGCDRCIQKGLGCSPRPDGHAGCTGCKSTNQKCSFTQSLEECLSARDEQFDLGLQGHNGLAFQLEGILGTLGSLQSALDIEFQARQQALRLNRTLERQRLILQRSTRDPRVICALLRLLHPDLEALTHERLLILLTALKIPHSSFDVTAAGYRFDGKDISIIEKSSGKILATYQQVVSRAESAYPPVDLAKWLEARVGPEYVIKDKTTSEDAPGSPMALDSKSKGSPKASGSTVKTISPRSVLDVPASTSHIKDSKIEKKVAGSKSPMVVEKVGGSSSGDAIKDKSPREQSASSDSDSE</sequence>
<feature type="compositionally biased region" description="Basic and acidic residues" evidence="1">
    <location>
        <begin position="297"/>
        <end position="317"/>
    </location>
</feature>
<name>A0AAW0BF93_9AGAR</name>
<feature type="region of interest" description="Disordered" evidence="1">
    <location>
        <begin position="162"/>
        <end position="226"/>
    </location>
</feature>
<evidence type="ECO:0008006" key="4">
    <source>
        <dbReference type="Google" id="ProtNLM"/>
    </source>
</evidence>
<feature type="compositionally biased region" description="Basic and acidic residues" evidence="1">
    <location>
        <begin position="648"/>
        <end position="658"/>
    </location>
</feature>
<feature type="compositionally biased region" description="Acidic residues" evidence="1">
    <location>
        <begin position="206"/>
        <end position="222"/>
    </location>
</feature>
<feature type="compositionally biased region" description="Basic and acidic residues" evidence="1">
    <location>
        <begin position="194"/>
        <end position="205"/>
    </location>
</feature>
<dbReference type="Proteomes" id="UP001383192">
    <property type="component" value="Unassembled WGS sequence"/>
</dbReference>